<comment type="caution">
    <text evidence="1">The sequence shown here is derived from an EMBL/GenBank/DDBJ whole genome shotgun (WGS) entry which is preliminary data.</text>
</comment>
<dbReference type="Proteomes" id="UP000572984">
    <property type="component" value="Unassembled WGS sequence"/>
</dbReference>
<sequence>MILQFDENGSLIGSITSVGYPAPQETLDLALTTAASVEDVPPFEPRYWHRTEDGLKIRPRLALTTREKSESGGRLFVIEGIPAGAMVRVTGPDNGELEADGEAVELLFQQPGGYRVTVAAEPYQPQEFDVRVEAAHGTA</sequence>
<dbReference type="RefSeq" id="WP_181053199.1">
    <property type="nucleotide sequence ID" value="NZ_JACDXJ010000001.1"/>
</dbReference>
<evidence type="ECO:0000313" key="2">
    <source>
        <dbReference type="Proteomes" id="UP000572984"/>
    </source>
</evidence>
<dbReference type="AlphaFoldDB" id="A0A838BQQ3"/>
<protein>
    <submittedName>
        <fullName evidence="1">Uncharacterized protein</fullName>
    </submittedName>
</protein>
<organism evidence="1 2">
    <name type="scientific">Microvirga mediterraneensis</name>
    <dbReference type="NCBI Taxonomy" id="2754695"/>
    <lineage>
        <taxon>Bacteria</taxon>
        <taxon>Pseudomonadati</taxon>
        <taxon>Pseudomonadota</taxon>
        <taxon>Alphaproteobacteria</taxon>
        <taxon>Hyphomicrobiales</taxon>
        <taxon>Methylobacteriaceae</taxon>
        <taxon>Microvirga</taxon>
    </lineage>
</organism>
<proteinExistence type="predicted"/>
<evidence type="ECO:0000313" key="1">
    <source>
        <dbReference type="EMBL" id="MBA1157748.1"/>
    </source>
</evidence>
<reference evidence="1 2" key="1">
    <citation type="submission" date="2020-07" db="EMBL/GenBank/DDBJ databases">
        <title>Draft genome and description of Microvirga mediterraneensis Marseille-Q2068 sp. nov.</title>
        <authorList>
            <person name="Boxberger M."/>
        </authorList>
    </citation>
    <scope>NUCLEOTIDE SEQUENCE [LARGE SCALE GENOMIC DNA]</scope>
    <source>
        <strain evidence="1 2">Marseille-Q2068</strain>
    </source>
</reference>
<accession>A0A838BQQ3</accession>
<keyword evidence="2" id="KW-1185">Reference proteome</keyword>
<dbReference type="EMBL" id="JACDXJ010000001">
    <property type="protein sequence ID" value="MBA1157748.1"/>
    <property type="molecule type" value="Genomic_DNA"/>
</dbReference>
<name>A0A838BQQ3_9HYPH</name>
<gene>
    <name evidence="1" type="ORF">H0S73_16680</name>
</gene>